<evidence type="ECO:0000313" key="3">
    <source>
        <dbReference type="Proteomes" id="UP000001508"/>
    </source>
</evidence>
<dbReference type="EMBL" id="CP001940">
    <property type="protein sequence ID" value="ADH85462.1"/>
    <property type="molecule type" value="Genomic_DNA"/>
</dbReference>
<dbReference type="HOGENOM" id="CLU_551987_0_0_7"/>
<gene>
    <name evidence="2" type="ordered locus">DaAHT2_0758</name>
</gene>
<sequence>MALWMALPGSVNAAGRLAVLPVEDLSRGDNGMNPTITEHLRHALEQRGVRQVAAAEVRDFMVRHRIRQLGRIDSRQALALYRELGADYLLLGTVTQSRQQEPPGLGLTLQLIRSAEARLLWAGGAELSRADLRRLLTIAEPRELSKLEQQVVAAALADWPRDFTLLQPGKAPLPPAARVELTPDIARPGEQITCRIYPLDPVDQVDQVDPGIREAEQEVAVLIDNQQWRAVYQADSGYYEVSWPAPAADGHYSVRVRLGLATPAASAEHRLFRAGTLLVDGSGPRLHLTLRGQELNGSVVLRDRLRIVAAMEQPEPLSAWEIEVLDDQRRVMRAEDGRDNLPSGFRWQGRRQDGRPVPDGHYRVRLTVWDRAGNQGTAEAPFLVLRQPPPLQTSLVHRADGLRLHLAAGDAPPVTTWQLELRNEQQQIVFAADGDRLPVELALPAAVVAAEPVLLLVRGRDQVGNQIRLERRDLFRQENGEEESSDTDEADSDYWTVDF</sequence>
<dbReference type="STRING" id="589865.DaAHT2_0758"/>
<protein>
    <recommendedName>
        <fullName evidence="4">FlgD Ig-like domain-containing protein</fullName>
    </recommendedName>
</protein>
<dbReference type="Proteomes" id="UP000001508">
    <property type="component" value="Chromosome"/>
</dbReference>
<evidence type="ECO:0000256" key="1">
    <source>
        <dbReference type="SAM" id="MobiDB-lite"/>
    </source>
</evidence>
<dbReference type="eggNOG" id="ENOG5033N3U">
    <property type="taxonomic scope" value="Bacteria"/>
</dbReference>
<organism evidence="2 3">
    <name type="scientific">Desulfurivibrio alkaliphilus (strain DSM 19089 / UNIQEM U267 / AHT2)</name>
    <dbReference type="NCBI Taxonomy" id="589865"/>
    <lineage>
        <taxon>Bacteria</taxon>
        <taxon>Pseudomonadati</taxon>
        <taxon>Thermodesulfobacteriota</taxon>
        <taxon>Desulfobulbia</taxon>
        <taxon>Desulfobulbales</taxon>
        <taxon>Desulfobulbaceae</taxon>
        <taxon>Desulfurivibrio</taxon>
    </lineage>
</organism>
<evidence type="ECO:0008006" key="4">
    <source>
        <dbReference type="Google" id="ProtNLM"/>
    </source>
</evidence>
<dbReference type="AlphaFoldDB" id="D6Z1N7"/>
<accession>D6Z1N7</accession>
<proteinExistence type="predicted"/>
<dbReference type="Pfam" id="PF13036">
    <property type="entry name" value="LpoB"/>
    <property type="match status" value="1"/>
</dbReference>
<reference evidence="3" key="1">
    <citation type="submission" date="2010-02" db="EMBL/GenBank/DDBJ databases">
        <title>Complete sequence of Desulfurivibrio alkaliphilus AHT2.</title>
        <authorList>
            <consortium name="US DOE Joint Genome Institute"/>
            <person name="Pitluck S."/>
            <person name="Chertkov O."/>
            <person name="Detter J.C."/>
            <person name="Han C."/>
            <person name="Tapia R."/>
            <person name="Larimer F."/>
            <person name="Land M."/>
            <person name="Hauser L."/>
            <person name="Kyrpides N."/>
            <person name="Mikhailova N."/>
            <person name="Sorokin D.Y."/>
            <person name="Muyzer G."/>
            <person name="Woyke T."/>
        </authorList>
    </citation>
    <scope>NUCLEOTIDE SEQUENCE [LARGE SCALE GENOMIC DNA]</scope>
    <source>
        <strain evidence="3">DSM 19089 / UNIQEM U267 / AHT2</strain>
    </source>
</reference>
<dbReference type="Gene3D" id="3.40.50.10610">
    <property type="entry name" value="ABC-type transport auxiliary lipoprotein component"/>
    <property type="match status" value="1"/>
</dbReference>
<name>D6Z1N7_DESAT</name>
<evidence type="ECO:0000313" key="2">
    <source>
        <dbReference type="EMBL" id="ADH85462.1"/>
    </source>
</evidence>
<keyword evidence="3" id="KW-1185">Reference proteome</keyword>
<dbReference type="InterPro" id="IPR014094">
    <property type="entry name" value="LpoB"/>
</dbReference>
<dbReference type="KEGG" id="dak:DaAHT2_0758"/>
<dbReference type="InParanoid" id="D6Z1N7"/>
<dbReference type="Gene3D" id="2.60.40.4070">
    <property type="match status" value="1"/>
</dbReference>
<feature type="compositionally biased region" description="Acidic residues" evidence="1">
    <location>
        <begin position="480"/>
        <end position="492"/>
    </location>
</feature>
<dbReference type="RefSeq" id="WP_013162992.1">
    <property type="nucleotide sequence ID" value="NC_014216.1"/>
</dbReference>
<feature type="region of interest" description="Disordered" evidence="1">
    <location>
        <begin position="477"/>
        <end position="499"/>
    </location>
</feature>